<feature type="region of interest" description="Disordered" evidence="6">
    <location>
        <begin position="322"/>
        <end position="341"/>
    </location>
</feature>
<keyword evidence="4 7" id="KW-1133">Transmembrane helix</keyword>
<dbReference type="Pfam" id="PF00892">
    <property type="entry name" value="EamA"/>
    <property type="match status" value="2"/>
</dbReference>
<comment type="similarity">
    <text evidence="2">Belongs to the EamA transporter family.</text>
</comment>
<evidence type="ECO:0000256" key="2">
    <source>
        <dbReference type="ARBA" id="ARBA00007362"/>
    </source>
</evidence>
<dbReference type="InterPro" id="IPR037185">
    <property type="entry name" value="EmrE-like"/>
</dbReference>
<evidence type="ECO:0000256" key="6">
    <source>
        <dbReference type="SAM" id="MobiDB-lite"/>
    </source>
</evidence>
<comment type="subcellular location">
    <subcellularLocation>
        <location evidence="1">Membrane</location>
        <topology evidence="1">Multi-pass membrane protein</topology>
    </subcellularLocation>
</comment>
<evidence type="ECO:0000256" key="1">
    <source>
        <dbReference type="ARBA" id="ARBA00004141"/>
    </source>
</evidence>
<feature type="transmembrane region" description="Helical" evidence="7">
    <location>
        <begin position="155"/>
        <end position="173"/>
    </location>
</feature>
<evidence type="ECO:0000259" key="8">
    <source>
        <dbReference type="Pfam" id="PF00892"/>
    </source>
</evidence>
<feature type="transmembrane region" description="Helical" evidence="7">
    <location>
        <begin position="68"/>
        <end position="86"/>
    </location>
</feature>
<dbReference type="PANTHER" id="PTHR32322:SF9">
    <property type="entry name" value="AMINO-ACID METABOLITE EFFLUX PUMP-RELATED"/>
    <property type="match status" value="1"/>
</dbReference>
<feature type="domain" description="EamA" evidence="8">
    <location>
        <begin position="185"/>
        <end position="319"/>
    </location>
</feature>
<keyword evidence="10" id="KW-1185">Reference proteome</keyword>
<reference evidence="9" key="1">
    <citation type="journal article" date="2014" name="Int. J. Syst. Evol. Microbiol.">
        <title>Complete genome sequence of Corynebacterium casei LMG S-19264T (=DSM 44701T), isolated from a smear-ripened cheese.</title>
        <authorList>
            <consortium name="US DOE Joint Genome Institute (JGI-PGF)"/>
            <person name="Walter F."/>
            <person name="Albersmeier A."/>
            <person name="Kalinowski J."/>
            <person name="Ruckert C."/>
        </authorList>
    </citation>
    <scope>NUCLEOTIDE SEQUENCE</scope>
    <source>
        <strain evidence="9">JCM 3302</strain>
    </source>
</reference>
<dbReference type="EMBL" id="BNBC01000102">
    <property type="protein sequence ID" value="GHF20841.1"/>
    <property type="molecule type" value="Genomic_DNA"/>
</dbReference>
<feature type="transmembrane region" description="Helical" evidence="7">
    <location>
        <begin position="98"/>
        <end position="117"/>
    </location>
</feature>
<dbReference type="GO" id="GO:0016020">
    <property type="term" value="C:membrane"/>
    <property type="evidence" value="ECO:0007669"/>
    <property type="project" value="UniProtKB-SubCell"/>
</dbReference>
<comment type="caution">
    <text evidence="9">The sequence shown here is derived from an EMBL/GenBank/DDBJ whole genome shotgun (WGS) entry which is preliminary data.</text>
</comment>
<feature type="transmembrane region" description="Helical" evidence="7">
    <location>
        <begin position="185"/>
        <end position="204"/>
    </location>
</feature>
<dbReference type="AlphaFoldDB" id="A0A919ARP0"/>
<dbReference type="PANTHER" id="PTHR32322">
    <property type="entry name" value="INNER MEMBRANE TRANSPORTER"/>
    <property type="match status" value="1"/>
</dbReference>
<evidence type="ECO:0000256" key="7">
    <source>
        <dbReference type="SAM" id="Phobius"/>
    </source>
</evidence>
<evidence type="ECO:0000313" key="9">
    <source>
        <dbReference type="EMBL" id="GHF20841.1"/>
    </source>
</evidence>
<evidence type="ECO:0000256" key="3">
    <source>
        <dbReference type="ARBA" id="ARBA00022692"/>
    </source>
</evidence>
<keyword evidence="3 7" id="KW-0812">Transmembrane</keyword>
<protein>
    <recommendedName>
        <fullName evidence="8">EamA domain-containing protein</fullName>
    </recommendedName>
</protein>
<feature type="transmembrane region" description="Helical" evidence="7">
    <location>
        <begin position="277"/>
        <end position="297"/>
    </location>
</feature>
<feature type="transmembrane region" description="Helical" evidence="7">
    <location>
        <begin position="123"/>
        <end position="143"/>
    </location>
</feature>
<dbReference type="SUPFAM" id="SSF103481">
    <property type="entry name" value="Multidrug resistance efflux transporter EmrE"/>
    <property type="match status" value="2"/>
</dbReference>
<feature type="transmembrane region" description="Helical" evidence="7">
    <location>
        <begin position="41"/>
        <end position="62"/>
    </location>
</feature>
<feature type="transmembrane region" description="Helical" evidence="7">
    <location>
        <begin position="244"/>
        <end position="265"/>
    </location>
</feature>
<accession>A0A919ARP0</accession>
<name>A0A919ARP0_9ACTN</name>
<organism evidence="9 10">
    <name type="scientific">Streptomyces spiralis</name>
    <dbReference type="NCBI Taxonomy" id="66376"/>
    <lineage>
        <taxon>Bacteria</taxon>
        <taxon>Bacillati</taxon>
        <taxon>Actinomycetota</taxon>
        <taxon>Actinomycetes</taxon>
        <taxon>Kitasatosporales</taxon>
        <taxon>Streptomycetaceae</taxon>
        <taxon>Streptomyces</taxon>
    </lineage>
</organism>
<dbReference type="Proteomes" id="UP000641386">
    <property type="component" value="Unassembled WGS sequence"/>
</dbReference>
<dbReference type="RefSeq" id="WP_268256790.1">
    <property type="nucleotide sequence ID" value="NZ_BNBC01000102.1"/>
</dbReference>
<feature type="transmembrane region" description="Helical" evidence="7">
    <location>
        <begin position="216"/>
        <end position="238"/>
    </location>
</feature>
<dbReference type="InterPro" id="IPR050638">
    <property type="entry name" value="AA-Vitamin_Transporters"/>
</dbReference>
<proteinExistence type="inferred from homology"/>
<feature type="transmembrane region" description="Helical" evidence="7">
    <location>
        <begin position="303"/>
        <end position="322"/>
    </location>
</feature>
<feature type="domain" description="EamA" evidence="8">
    <location>
        <begin position="44"/>
        <end position="169"/>
    </location>
</feature>
<sequence>MPGPTGRRLTGDQSAGQRRAQGLALKDAVPALGRSGTRRPAWSMAIGALCVSASAVLLDLAGTSPGTASFYRCVLALPALLVLAAAERRREGPAAPGRYRLALVAGALFAGDMLLWTQAIGEVGAGLSTVLVNVQVVMVPLLAWAVDREPVPRRFLWWLPVLLVGVVLAGGVLERGGAVGSDPLWGTVHAVLAALCYSGFLFLLRRGGHAGQVRQVYTAVIVAAAAVSLVAGLLWYGFDATPGWPALGWLLAVSACSQVVGWLLVAIASPRLASHVGAILLLLTPVGAVVLSALVLGEHPTPLQLAGCALILISAYVTTARGTRRDDGPDRSPSGRRRPGR</sequence>
<keyword evidence="5 7" id="KW-0472">Membrane</keyword>
<dbReference type="InterPro" id="IPR000620">
    <property type="entry name" value="EamA_dom"/>
</dbReference>
<reference evidence="9" key="2">
    <citation type="submission" date="2020-09" db="EMBL/GenBank/DDBJ databases">
        <authorList>
            <person name="Sun Q."/>
            <person name="Ohkuma M."/>
        </authorList>
    </citation>
    <scope>NUCLEOTIDE SEQUENCE</scope>
    <source>
        <strain evidence="9">JCM 3302</strain>
    </source>
</reference>
<evidence type="ECO:0000256" key="4">
    <source>
        <dbReference type="ARBA" id="ARBA00022989"/>
    </source>
</evidence>
<evidence type="ECO:0000256" key="5">
    <source>
        <dbReference type="ARBA" id="ARBA00023136"/>
    </source>
</evidence>
<evidence type="ECO:0000313" key="10">
    <source>
        <dbReference type="Proteomes" id="UP000641386"/>
    </source>
</evidence>
<gene>
    <name evidence="9" type="ORF">GCM10014715_88940</name>
</gene>